<dbReference type="PATRIC" id="fig|421052.3.peg.2613"/>
<comment type="caution">
    <text evidence="3">The sequence shown here is derived from an EMBL/GenBank/DDBJ whole genome shotgun (WGS) entry which is preliminary data.</text>
</comment>
<dbReference type="EMBL" id="ATGI01000007">
    <property type="protein sequence ID" value="EPF79579.1"/>
    <property type="molecule type" value="Genomic_DNA"/>
</dbReference>
<accession>S3NZL5</accession>
<keyword evidence="1" id="KW-0812">Transmembrane</keyword>
<dbReference type="HOGENOM" id="CLU_2535016_0_0_6"/>
<keyword evidence="4" id="KW-1185">Reference proteome</keyword>
<feature type="transmembrane region" description="Helical" evidence="1">
    <location>
        <begin position="14"/>
        <end position="33"/>
    </location>
</feature>
<proteinExistence type="predicted"/>
<gene>
    <name evidence="3" type="ORF">F945_00943</name>
    <name evidence="2" type="ORF">F945_02677</name>
</gene>
<name>S3NZL5_9GAMM</name>
<evidence type="ECO:0000313" key="3">
    <source>
        <dbReference type="EMBL" id="EPF79579.1"/>
    </source>
</evidence>
<dbReference type="AlphaFoldDB" id="S3NZL5"/>
<evidence type="ECO:0000313" key="2">
    <source>
        <dbReference type="EMBL" id="EPF70915.1"/>
    </source>
</evidence>
<evidence type="ECO:0000313" key="4">
    <source>
        <dbReference type="Proteomes" id="UP000014568"/>
    </source>
</evidence>
<sequence>MYKYSTNLYVIRKYKYWIAIAVLSFICLGQLAYTNHLGGELIKAKTKHKTELAISQALTEKAKVEAETKEKQWYEQLLKAEQN</sequence>
<dbReference type="Proteomes" id="UP000014568">
    <property type="component" value="Unassembled WGS sequence"/>
</dbReference>
<dbReference type="EMBL" id="ATGI01000034">
    <property type="protein sequence ID" value="EPF70915.1"/>
    <property type="molecule type" value="Genomic_DNA"/>
</dbReference>
<keyword evidence="1" id="KW-0472">Membrane</keyword>
<reference evidence="3 4" key="1">
    <citation type="submission" date="2013-06" db="EMBL/GenBank/DDBJ databases">
        <title>The Genome Sequence of Acinetobacter rudis CIP 110305.</title>
        <authorList>
            <consortium name="The Broad Institute Genome Sequencing Platform"/>
            <consortium name="The Broad Institute Genome Sequencing Center for Infectious Disease"/>
            <person name="Cerqueira G."/>
            <person name="Feldgarden M."/>
            <person name="Courvalin P."/>
            <person name="Perichon B."/>
            <person name="Grillot-Courvalin C."/>
            <person name="Clermont D."/>
            <person name="Rocha E."/>
            <person name="Yoon E.-J."/>
            <person name="Nemec A."/>
            <person name="Young S.K."/>
            <person name="Zeng Q."/>
            <person name="Gargeya S."/>
            <person name="Fitzgerald M."/>
            <person name="Abouelleil A."/>
            <person name="Alvarado L."/>
            <person name="Berlin A.M."/>
            <person name="Chapman S.B."/>
            <person name="Dewar J."/>
            <person name="Goldberg J."/>
            <person name="Griggs A."/>
            <person name="Gujja S."/>
            <person name="Hansen M."/>
            <person name="Howarth C."/>
            <person name="Imamovic A."/>
            <person name="Larimer J."/>
            <person name="McCowan C."/>
            <person name="Murphy C."/>
            <person name="Pearson M."/>
            <person name="Priest M."/>
            <person name="Roberts A."/>
            <person name="Saif S."/>
            <person name="Shea T."/>
            <person name="Sykes S."/>
            <person name="Wortman J."/>
            <person name="Nusbaum C."/>
            <person name="Birren B."/>
        </authorList>
    </citation>
    <scope>NUCLEOTIDE SEQUENCE [LARGE SCALE GENOMIC DNA]</scope>
    <source>
        <strain evidence="3 4">CIP 110305</strain>
    </source>
</reference>
<keyword evidence="1" id="KW-1133">Transmembrane helix</keyword>
<organism evidence="3 4">
    <name type="scientific">Acinetobacter rudis CIP 110305</name>
    <dbReference type="NCBI Taxonomy" id="421052"/>
    <lineage>
        <taxon>Bacteria</taxon>
        <taxon>Pseudomonadati</taxon>
        <taxon>Pseudomonadota</taxon>
        <taxon>Gammaproteobacteria</taxon>
        <taxon>Moraxellales</taxon>
        <taxon>Moraxellaceae</taxon>
        <taxon>Acinetobacter</taxon>
    </lineage>
</organism>
<dbReference type="RefSeq" id="WP_016655365.1">
    <property type="nucleotide sequence ID" value="NZ_KE340352.1"/>
</dbReference>
<evidence type="ECO:0000256" key="1">
    <source>
        <dbReference type="SAM" id="Phobius"/>
    </source>
</evidence>
<protein>
    <submittedName>
        <fullName evidence="3">Uncharacterized protein</fullName>
    </submittedName>
</protein>